<dbReference type="HAMAP" id="MF_01685">
    <property type="entry name" value="FENR2"/>
    <property type="match status" value="1"/>
</dbReference>
<dbReference type="InterPro" id="IPR023753">
    <property type="entry name" value="FAD/NAD-binding_dom"/>
</dbReference>
<evidence type="ECO:0000256" key="2">
    <source>
        <dbReference type="ARBA" id="ARBA00022827"/>
    </source>
</evidence>
<dbReference type="Pfam" id="PF07992">
    <property type="entry name" value="Pyr_redox_2"/>
    <property type="match status" value="1"/>
</dbReference>
<evidence type="ECO:0000256" key="3">
    <source>
        <dbReference type="ARBA" id="ARBA00022857"/>
    </source>
</evidence>
<keyword evidence="8" id="KW-1185">Reference proteome</keyword>
<feature type="binding site" evidence="5">
    <location>
        <position position="41"/>
    </location>
    <ligand>
        <name>FAD</name>
        <dbReference type="ChEBI" id="CHEBI:57692"/>
    </ligand>
</feature>
<reference evidence="7" key="1">
    <citation type="submission" date="2021-10" db="EMBL/GenBank/DDBJ databases">
        <title>Genome Sequence of The Candidatus Hydrogeosomobacter endosymbioticus, an Intracellular Bacterial Symbiont of the Anaerobic Ciliate GW7.</title>
        <authorList>
            <person name="Shiohama Y."/>
            <person name="Shinzato N."/>
        </authorList>
    </citation>
    <scope>NUCLEOTIDE SEQUENCE [LARGE SCALE GENOMIC DNA]</scope>
    <source>
        <strain evidence="7">200920</strain>
    </source>
</reference>
<dbReference type="PRINTS" id="PR00368">
    <property type="entry name" value="FADPNR"/>
</dbReference>
<name>A0ABM7V8U7_9PROT</name>
<dbReference type="PANTHER" id="PTHR48105">
    <property type="entry name" value="THIOREDOXIN REDUCTASE 1-RELATED-RELATED"/>
    <property type="match status" value="1"/>
</dbReference>
<dbReference type="SUPFAM" id="SSF51905">
    <property type="entry name" value="FAD/NAD(P)-binding domain"/>
    <property type="match status" value="1"/>
</dbReference>
<comment type="similarity">
    <text evidence="5">Belongs to the ferredoxin--NADP reductase type 2 family.</text>
</comment>
<feature type="binding site" evidence="5">
    <location>
        <position position="46"/>
    </location>
    <ligand>
        <name>FAD</name>
        <dbReference type="ChEBI" id="CHEBI:57692"/>
    </ligand>
</feature>
<evidence type="ECO:0000256" key="5">
    <source>
        <dbReference type="HAMAP-Rule" id="MF_01685"/>
    </source>
</evidence>
<dbReference type="Gene3D" id="3.50.50.60">
    <property type="entry name" value="FAD/NAD(P)-binding domain"/>
    <property type="match status" value="2"/>
</dbReference>
<keyword evidence="1 5" id="KW-0285">Flavoprotein</keyword>
<dbReference type="RefSeq" id="WP_236865743.1">
    <property type="nucleotide sequence ID" value="NZ_AP025225.1"/>
</dbReference>
<evidence type="ECO:0000256" key="1">
    <source>
        <dbReference type="ARBA" id="ARBA00022630"/>
    </source>
</evidence>
<evidence type="ECO:0000313" key="7">
    <source>
        <dbReference type="EMBL" id="BDB96210.1"/>
    </source>
</evidence>
<keyword evidence="2 5" id="KW-0274">FAD</keyword>
<keyword evidence="3 5" id="KW-0521">NADP</keyword>
<comment type="caution">
    <text evidence="5">Lacks conserved residue(s) required for the propagation of feature annotation.</text>
</comment>
<dbReference type="InterPro" id="IPR050097">
    <property type="entry name" value="Ferredoxin-NADP_redctase_2"/>
</dbReference>
<accession>A0ABM7V8U7</accession>
<dbReference type="InterPro" id="IPR022890">
    <property type="entry name" value="Fd--NADP_Rdtase_type_2"/>
</dbReference>
<gene>
    <name evidence="7" type="ORF">HYD_3430</name>
</gene>
<keyword evidence="4 5" id="KW-0560">Oxidoreductase</keyword>
<comment type="subunit">
    <text evidence="5">Homodimer.</text>
</comment>
<comment type="catalytic activity">
    <reaction evidence="5">
        <text>2 reduced [2Fe-2S]-[ferredoxin] + NADP(+) + H(+) = 2 oxidized [2Fe-2S]-[ferredoxin] + NADPH</text>
        <dbReference type="Rhea" id="RHEA:20125"/>
        <dbReference type="Rhea" id="RHEA-COMP:10000"/>
        <dbReference type="Rhea" id="RHEA-COMP:10001"/>
        <dbReference type="ChEBI" id="CHEBI:15378"/>
        <dbReference type="ChEBI" id="CHEBI:33737"/>
        <dbReference type="ChEBI" id="CHEBI:33738"/>
        <dbReference type="ChEBI" id="CHEBI:57783"/>
        <dbReference type="ChEBI" id="CHEBI:58349"/>
        <dbReference type="EC" id="1.18.1.2"/>
    </reaction>
</comment>
<evidence type="ECO:0000259" key="6">
    <source>
        <dbReference type="Pfam" id="PF07992"/>
    </source>
</evidence>
<organism evidence="7 8">
    <name type="scientific">Candidatus Hydrogenosomobacter endosymbioticus</name>
    <dbReference type="NCBI Taxonomy" id="2558174"/>
    <lineage>
        <taxon>Bacteria</taxon>
        <taxon>Pseudomonadati</taxon>
        <taxon>Pseudomonadota</taxon>
        <taxon>Alphaproteobacteria</taxon>
        <taxon>Holosporales</taxon>
        <taxon>Holosporaceae</taxon>
        <taxon>Candidatus Hydrogenosomobacter</taxon>
    </lineage>
</organism>
<dbReference type="InterPro" id="IPR036188">
    <property type="entry name" value="FAD/NAD-bd_sf"/>
</dbReference>
<comment type="cofactor">
    <cofactor evidence="5">
        <name>FAD</name>
        <dbReference type="ChEBI" id="CHEBI:57692"/>
    </cofactor>
    <text evidence="5">Binds 1 FAD per subunit.</text>
</comment>
<feature type="binding site" evidence="5">
    <location>
        <position position="297"/>
    </location>
    <ligand>
        <name>FAD</name>
        <dbReference type="ChEBI" id="CHEBI:57692"/>
    </ligand>
</feature>
<feature type="domain" description="FAD/NAD(P)-binding" evidence="6">
    <location>
        <begin position="5"/>
        <end position="310"/>
    </location>
</feature>
<protein>
    <recommendedName>
        <fullName evidence="5">Ferredoxin--NADP reductase</fullName>
        <shortName evidence="5">FNR</shortName>
        <shortName evidence="5">Fd-NADP(+) reductase</shortName>
        <ecNumber evidence="5">1.18.1.2</ecNumber>
    </recommendedName>
</protein>
<feature type="binding site" evidence="5">
    <location>
        <position position="33"/>
    </location>
    <ligand>
        <name>FAD</name>
        <dbReference type="ChEBI" id="CHEBI:57692"/>
    </ligand>
</feature>
<feature type="binding site" evidence="5">
    <location>
        <position position="86"/>
    </location>
    <ligand>
        <name>FAD</name>
        <dbReference type="ChEBI" id="CHEBI:57692"/>
    </ligand>
</feature>
<dbReference type="PRINTS" id="PR00469">
    <property type="entry name" value="PNDRDTASEII"/>
</dbReference>
<proteinExistence type="inferred from homology"/>
<evidence type="ECO:0000313" key="8">
    <source>
        <dbReference type="Proteomes" id="UP001320209"/>
    </source>
</evidence>
<feature type="binding site" evidence="5">
    <location>
        <position position="122"/>
    </location>
    <ligand>
        <name>FAD</name>
        <dbReference type="ChEBI" id="CHEBI:57692"/>
    </ligand>
</feature>
<dbReference type="EMBL" id="AP025225">
    <property type="protein sequence ID" value="BDB96210.1"/>
    <property type="molecule type" value="Genomic_DNA"/>
</dbReference>
<evidence type="ECO:0000256" key="4">
    <source>
        <dbReference type="ARBA" id="ARBA00023002"/>
    </source>
</evidence>
<sequence length="339" mass="36342">MELVDVAVIGAGPVGLFSVFSCGMMGLKCCVIESMDEVGGQCSELYPEKPICNLPGHQSILAKDLIVSVKGQIAQFSPIFVTGQRAVSLERDEAGERFIITASNGAIVSAMSVIIAVGAGAFSPRKLPAEGACKLEGKSLFYSIKDKKKFNGKRIVVIGGGDPVVDWSIALSHIASRVSVVHRRDTFRAYQGNIARMNDLVGRGKISVYTPFSVKEMFYDDEALSTKIILSRAGIVGEGGSSCNTIAIETDYALAFLGSESDMGEIKNWGLSMQRNKIEVSQATCETNVSGVYAVGDCALYDNKLTLLMTGFCESIQAAYSISKKIRPDTSSKKACFFS</sequence>
<dbReference type="Proteomes" id="UP001320209">
    <property type="component" value="Chromosome"/>
</dbReference>
<dbReference type="EC" id="1.18.1.2" evidence="5"/>